<dbReference type="EMBL" id="JBIASD010000029">
    <property type="protein sequence ID" value="MFF3670243.1"/>
    <property type="molecule type" value="Genomic_DNA"/>
</dbReference>
<evidence type="ECO:0000313" key="4">
    <source>
        <dbReference type="Proteomes" id="UP001602013"/>
    </source>
</evidence>
<dbReference type="CDD" id="cd01908">
    <property type="entry name" value="YafJ"/>
    <property type="match status" value="1"/>
</dbReference>
<dbReference type="InterPro" id="IPR052373">
    <property type="entry name" value="Gamma-glu_amide_hydrolase"/>
</dbReference>
<gene>
    <name evidence="1" type="primary">egtC</name>
    <name evidence="3" type="ORF">ACFYXI_32115</name>
</gene>
<keyword evidence="1" id="KW-0378">Hydrolase</keyword>
<sequence>MCRHAAWLGPPRPLSSLIGESEHGLLHQAYAPRLQRYGTVNADGFGMGWYDDGRTEPVRYRRSIPIWADANLPGLAAVARSGCLLAAVRSATIGMPIEESATAPFSDGRWLLSHNGRVERDALLPLLSADVTVSERVPAGGADGETPAPASVPAAASWNGAAAPAAGGATPESLCDSAWLAAAVFARLRAGMPAAEAVARIVTEAARTDPAARLNLLVCGGSEIVATAWGDTLFTHVHEGVLLASEPLDGRPGWRAVDDRTLVVASPDGVSVTRI</sequence>
<reference evidence="3 4" key="1">
    <citation type="submission" date="2024-10" db="EMBL/GenBank/DDBJ databases">
        <title>The Natural Products Discovery Center: Release of the First 8490 Sequenced Strains for Exploring Actinobacteria Biosynthetic Diversity.</title>
        <authorList>
            <person name="Kalkreuter E."/>
            <person name="Kautsar S.A."/>
            <person name="Yang D."/>
            <person name="Bader C.D."/>
            <person name="Teijaro C.N."/>
            <person name="Fluegel L."/>
            <person name="Davis C.M."/>
            <person name="Simpson J.R."/>
            <person name="Lauterbach L."/>
            <person name="Steele A.D."/>
            <person name="Gui C."/>
            <person name="Meng S."/>
            <person name="Li G."/>
            <person name="Viehrig K."/>
            <person name="Ye F."/>
            <person name="Su P."/>
            <person name="Kiefer A.F."/>
            <person name="Nichols A."/>
            <person name="Cepeda A.J."/>
            <person name="Yan W."/>
            <person name="Fan B."/>
            <person name="Jiang Y."/>
            <person name="Adhikari A."/>
            <person name="Zheng C.-J."/>
            <person name="Schuster L."/>
            <person name="Cowan T.M."/>
            <person name="Smanski M.J."/>
            <person name="Chevrette M.G."/>
            <person name="De Carvalho L.P.S."/>
            <person name="Shen B."/>
        </authorList>
    </citation>
    <scope>NUCLEOTIDE SEQUENCE [LARGE SCALE GENOMIC DNA]</scope>
    <source>
        <strain evidence="3 4">NPDC002173</strain>
    </source>
</reference>
<comment type="pathway">
    <text evidence="1">Amino-acid biosynthesis; ergothioneine biosynthesis.</text>
</comment>
<dbReference type="EC" id="3.5.1.118" evidence="1"/>
<evidence type="ECO:0000259" key="2">
    <source>
        <dbReference type="PROSITE" id="PS51278"/>
    </source>
</evidence>
<name>A0ABW6T2K0_9ACTN</name>
<dbReference type="PANTHER" id="PTHR43187:SF2">
    <property type="entry name" value="GAMMA-GLUTAMYL-HERCYNYLCYSTEINE SULFOXIDE HYDROLASE"/>
    <property type="match status" value="1"/>
</dbReference>
<dbReference type="Proteomes" id="UP001602013">
    <property type="component" value="Unassembled WGS sequence"/>
</dbReference>
<dbReference type="PROSITE" id="PS51278">
    <property type="entry name" value="GATASE_TYPE_2"/>
    <property type="match status" value="1"/>
</dbReference>
<comment type="catalytic activity">
    <reaction evidence="1">
        <text>gamma-L-glutamyl-hercynylcysteine S-oxide + H2O = S-(hercyn-2-yl)-L-cysteine S-oxide + L-glutamate</text>
        <dbReference type="Rhea" id="RHEA:42684"/>
        <dbReference type="ChEBI" id="CHEBI:15377"/>
        <dbReference type="ChEBI" id="CHEBI:29985"/>
        <dbReference type="ChEBI" id="CHEBI:82703"/>
        <dbReference type="ChEBI" id="CHEBI:82706"/>
        <dbReference type="EC" id="3.5.1.118"/>
    </reaction>
</comment>
<dbReference type="InterPro" id="IPR032889">
    <property type="entry name" value="EgtC_Actinobacteria"/>
</dbReference>
<keyword evidence="4" id="KW-1185">Reference proteome</keyword>
<protein>
    <recommendedName>
        <fullName evidence="1">Gamma-glutamyl-hercynylcysteine sulfoxide hydrolase</fullName>
        <ecNumber evidence="1">3.5.1.118</ecNumber>
    </recommendedName>
    <alternativeName>
        <fullName evidence="1">Gamma-glutamyl hercynylcysteine S-oxide hydrolase</fullName>
    </alternativeName>
</protein>
<dbReference type="RefSeq" id="WP_387416490.1">
    <property type="nucleotide sequence ID" value="NZ_JBIASD010000029.1"/>
</dbReference>
<dbReference type="HAMAP" id="MF_02036">
    <property type="entry name" value="EgtC"/>
    <property type="match status" value="1"/>
</dbReference>
<evidence type="ECO:0000313" key="3">
    <source>
        <dbReference type="EMBL" id="MFF3670243.1"/>
    </source>
</evidence>
<comment type="caution">
    <text evidence="3">The sequence shown here is derived from an EMBL/GenBank/DDBJ whole genome shotgun (WGS) entry which is preliminary data.</text>
</comment>
<proteinExistence type="inferred from homology"/>
<dbReference type="Gene3D" id="3.60.20.10">
    <property type="entry name" value="Glutamine Phosphoribosylpyrophosphate, subunit 1, domain 1"/>
    <property type="match status" value="1"/>
</dbReference>
<feature type="domain" description="Glutamine amidotransferase type-2" evidence="2">
    <location>
        <begin position="2"/>
        <end position="275"/>
    </location>
</feature>
<dbReference type="PANTHER" id="PTHR43187">
    <property type="entry name" value="GLUTAMINE AMIDOTRANSFERASE DUG3-RELATED"/>
    <property type="match status" value="1"/>
</dbReference>
<dbReference type="InterPro" id="IPR029055">
    <property type="entry name" value="Ntn_hydrolases_N"/>
</dbReference>
<comment type="function">
    <text evidence="1">Catalyzes the hydrolysis of the gamma-glutamyl amide bond of hercynyl-gamma-L-glutamyl-L-cysteine sulfoxide to produce hercynylcysteine sulfoxide, a step in the biosynthesis pathway of ergothioneine.</text>
</comment>
<organism evidence="3 4">
    <name type="scientific">Microtetraspora malaysiensis</name>
    <dbReference type="NCBI Taxonomy" id="161358"/>
    <lineage>
        <taxon>Bacteria</taxon>
        <taxon>Bacillati</taxon>
        <taxon>Actinomycetota</taxon>
        <taxon>Actinomycetes</taxon>
        <taxon>Streptosporangiales</taxon>
        <taxon>Streptosporangiaceae</taxon>
        <taxon>Microtetraspora</taxon>
    </lineage>
</organism>
<accession>A0ABW6T2K0</accession>
<keyword evidence="1 3" id="KW-0315">Glutamine amidotransferase</keyword>
<evidence type="ECO:0000256" key="1">
    <source>
        <dbReference type="HAMAP-Rule" id="MF_02036"/>
    </source>
</evidence>
<dbReference type="SUPFAM" id="SSF56235">
    <property type="entry name" value="N-terminal nucleophile aminohydrolases (Ntn hydrolases)"/>
    <property type="match status" value="1"/>
</dbReference>
<dbReference type="InterPro" id="IPR017932">
    <property type="entry name" value="GATase_2_dom"/>
</dbReference>